<dbReference type="AlphaFoldDB" id="A0A517RDD7"/>
<keyword evidence="2" id="KW-0808">Transferase</keyword>
<dbReference type="GO" id="GO:0032259">
    <property type="term" value="P:methylation"/>
    <property type="evidence" value="ECO:0007669"/>
    <property type="project" value="UniProtKB-KW"/>
</dbReference>
<dbReference type="Gene3D" id="3.40.50.150">
    <property type="entry name" value="Vaccinia Virus protein VP39"/>
    <property type="match status" value="1"/>
</dbReference>
<dbReference type="KEGG" id="gaz:Pan241w_19320"/>
<proteinExistence type="predicted"/>
<sequence length="372" mass="43082">MKSDLMMNAAIELVERGWIPDGITRQAIRRLCSKRLATLDAGSDQANRKNMQTFIEAAKASPIALVPEKANEQHYEVPAEFYQLVLGGRRKYSCCYWPEDISTLDDAEAAALRETCQHAQLEDGMQVLELGCGWGSLSLWILENYPHCRVTAVSNSQSQRAAIEQQATKRGVSSRLTVMTADMNDFATSQKFDRVMSVEMFEHMRNYQRLLNRIANWLTDDGKLFVHIFCHRQFVYEFSDQSADDWMARHFFTGGIMPGDDYLAQFNEHMQVVQHWRWDGRHYQHTSEAWLANLDQRRDQILPILAQTYGEQQAKRWLIRWRLFFLAVAELFGYRNGSEWYVSHYLLEPVPSQSSDSNAKSLQTPRDKYSAV</sequence>
<feature type="region of interest" description="Disordered" evidence="1">
    <location>
        <begin position="351"/>
        <end position="372"/>
    </location>
</feature>
<organism evidence="2 3">
    <name type="scientific">Gimesia alba</name>
    <dbReference type="NCBI Taxonomy" id="2527973"/>
    <lineage>
        <taxon>Bacteria</taxon>
        <taxon>Pseudomonadati</taxon>
        <taxon>Planctomycetota</taxon>
        <taxon>Planctomycetia</taxon>
        <taxon>Planctomycetales</taxon>
        <taxon>Planctomycetaceae</taxon>
        <taxon>Gimesia</taxon>
    </lineage>
</organism>
<dbReference type="Proteomes" id="UP000317171">
    <property type="component" value="Chromosome"/>
</dbReference>
<dbReference type="CDD" id="cd02440">
    <property type="entry name" value="AdoMet_MTases"/>
    <property type="match status" value="1"/>
</dbReference>
<dbReference type="PANTHER" id="PTHR43832">
    <property type="match status" value="1"/>
</dbReference>
<protein>
    <submittedName>
        <fullName evidence="2">Cyclopropane-fatty-acyl-phospholipid synthase</fullName>
        <ecNumber evidence="2">2.1.1.79</ecNumber>
    </submittedName>
</protein>
<evidence type="ECO:0000313" key="2">
    <source>
        <dbReference type="EMBL" id="QDT41864.1"/>
    </source>
</evidence>
<dbReference type="PANTHER" id="PTHR43832:SF1">
    <property type="entry name" value="S-ADENOSYL-L-METHIONINE-DEPENDENT METHYLTRANSFERASES SUPERFAMILY PROTEIN"/>
    <property type="match status" value="1"/>
</dbReference>
<dbReference type="RefSeq" id="WP_232107394.1">
    <property type="nucleotide sequence ID" value="NZ_CP036269.1"/>
</dbReference>
<keyword evidence="2" id="KW-0489">Methyltransferase</keyword>
<name>A0A517RDD7_9PLAN</name>
<keyword evidence="3" id="KW-1185">Reference proteome</keyword>
<feature type="compositionally biased region" description="Polar residues" evidence="1">
    <location>
        <begin position="351"/>
        <end position="364"/>
    </location>
</feature>
<dbReference type="FunFam" id="3.40.50.150:FF:000554">
    <property type="entry name" value="Cation-transporting ATPase"/>
    <property type="match status" value="1"/>
</dbReference>
<dbReference type="EMBL" id="CP036269">
    <property type="protein sequence ID" value="QDT41864.1"/>
    <property type="molecule type" value="Genomic_DNA"/>
</dbReference>
<reference evidence="2 3" key="1">
    <citation type="submission" date="2019-02" db="EMBL/GenBank/DDBJ databases">
        <title>Deep-cultivation of Planctomycetes and their phenomic and genomic characterization uncovers novel biology.</title>
        <authorList>
            <person name="Wiegand S."/>
            <person name="Jogler M."/>
            <person name="Boedeker C."/>
            <person name="Pinto D."/>
            <person name="Vollmers J."/>
            <person name="Rivas-Marin E."/>
            <person name="Kohn T."/>
            <person name="Peeters S.H."/>
            <person name="Heuer A."/>
            <person name="Rast P."/>
            <person name="Oberbeckmann S."/>
            <person name="Bunk B."/>
            <person name="Jeske O."/>
            <person name="Meyerdierks A."/>
            <person name="Storesund J.E."/>
            <person name="Kallscheuer N."/>
            <person name="Luecker S."/>
            <person name="Lage O.M."/>
            <person name="Pohl T."/>
            <person name="Merkel B.J."/>
            <person name="Hornburger P."/>
            <person name="Mueller R.-W."/>
            <person name="Bruemmer F."/>
            <person name="Labrenz M."/>
            <person name="Spormann A.M."/>
            <person name="Op den Camp H."/>
            <person name="Overmann J."/>
            <person name="Amann R."/>
            <person name="Jetten M.S.M."/>
            <person name="Mascher T."/>
            <person name="Medema M.H."/>
            <person name="Devos D.P."/>
            <person name="Kaster A.-K."/>
            <person name="Ovreas L."/>
            <person name="Rohde M."/>
            <person name="Galperin M.Y."/>
            <person name="Jogler C."/>
        </authorList>
    </citation>
    <scope>NUCLEOTIDE SEQUENCE [LARGE SCALE GENOMIC DNA]</scope>
    <source>
        <strain evidence="2 3">Pan241w</strain>
    </source>
</reference>
<dbReference type="GO" id="GO:0008825">
    <property type="term" value="F:cyclopropane-fatty-acyl-phospholipid synthase activity"/>
    <property type="evidence" value="ECO:0007669"/>
    <property type="project" value="UniProtKB-EC"/>
</dbReference>
<gene>
    <name evidence="2" type="primary">cfa_2</name>
    <name evidence="2" type="ORF">Pan241w_19320</name>
</gene>
<accession>A0A517RDD7</accession>
<dbReference type="EC" id="2.1.1.79" evidence="2"/>
<evidence type="ECO:0000256" key="1">
    <source>
        <dbReference type="SAM" id="MobiDB-lite"/>
    </source>
</evidence>
<dbReference type="Pfam" id="PF02353">
    <property type="entry name" value="CMAS"/>
    <property type="match status" value="1"/>
</dbReference>
<evidence type="ECO:0000313" key="3">
    <source>
        <dbReference type="Proteomes" id="UP000317171"/>
    </source>
</evidence>
<dbReference type="InterPro" id="IPR029063">
    <property type="entry name" value="SAM-dependent_MTases_sf"/>
</dbReference>
<dbReference type="SUPFAM" id="SSF53335">
    <property type="entry name" value="S-adenosyl-L-methionine-dependent methyltransferases"/>
    <property type="match status" value="1"/>
</dbReference>